<organism evidence="1 2">
    <name type="scientific">Novosphingobium silvae</name>
    <dbReference type="NCBI Taxonomy" id="2692619"/>
    <lineage>
        <taxon>Bacteria</taxon>
        <taxon>Pseudomonadati</taxon>
        <taxon>Pseudomonadota</taxon>
        <taxon>Alphaproteobacteria</taxon>
        <taxon>Sphingomonadales</taxon>
        <taxon>Sphingomonadaceae</taxon>
        <taxon>Novosphingobium</taxon>
    </lineage>
</organism>
<sequence>MKTVIAIMTVFAGGVLLGVEIRDWTAKDRCLDHGGAWDAELGGCRFR</sequence>
<dbReference type="RefSeq" id="WP_160984007.1">
    <property type="nucleotide sequence ID" value="NZ_WVTD01000001.1"/>
</dbReference>
<dbReference type="Proteomes" id="UP000465810">
    <property type="component" value="Unassembled WGS sequence"/>
</dbReference>
<keyword evidence="2" id="KW-1185">Reference proteome</keyword>
<proteinExistence type="predicted"/>
<protein>
    <submittedName>
        <fullName evidence="1">Uncharacterized protein</fullName>
    </submittedName>
</protein>
<evidence type="ECO:0000313" key="1">
    <source>
        <dbReference type="EMBL" id="MYL96261.1"/>
    </source>
</evidence>
<reference evidence="1 2" key="1">
    <citation type="submission" date="2019-12" db="EMBL/GenBank/DDBJ databases">
        <authorList>
            <person name="Feng G."/>
            <person name="Zhu H."/>
        </authorList>
    </citation>
    <scope>NUCLEOTIDE SEQUENCE [LARGE SCALE GENOMIC DNA]</scope>
    <source>
        <strain evidence="1 2">FGD1</strain>
    </source>
</reference>
<comment type="caution">
    <text evidence="1">The sequence shown here is derived from an EMBL/GenBank/DDBJ whole genome shotgun (WGS) entry which is preliminary data.</text>
</comment>
<name>A0A7X4K4T6_9SPHN</name>
<accession>A0A7X4K4T6</accession>
<dbReference type="EMBL" id="WVTD01000001">
    <property type="protein sequence ID" value="MYL96261.1"/>
    <property type="molecule type" value="Genomic_DNA"/>
</dbReference>
<dbReference type="AlphaFoldDB" id="A0A7X4K4T6"/>
<gene>
    <name evidence="1" type="ORF">GR702_00540</name>
</gene>
<evidence type="ECO:0000313" key="2">
    <source>
        <dbReference type="Proteomes" id="UP000465810"/>
    </source>
</evidence>